<name>A0A433U6I3_ELYCH</name>
<gene>
    <name evidence="2" type="ORF">EGW08_002841</name>
</gene>
<organism evidence="2 3">
    <name type="scientific">Elysia chlorotica</name>
    <name type="common">Eastern emerald elysia</name>
    <name type="synonym">Sea slug</name>
    <dbReference type="NCBI Taxonomy" id="188477"/>
    <lineage>
        <taxon>Eukaryota</taxon>
        <taxon>Metazoa</taxon>
        <taxon>Spiralia</taxon>
        <taxon>Lophotrochozoa</taxon>
        <taxon>Mollusca</taxon>
        <taxon>Gastropoda</taxon>
        <taxon>Heterobranchia</taxon>
        <taxon>Euthyneura</taxon>
        <taxon>Panpulmonata</taxon>
        <taxon>Sacoglossa</taxon>
        <taxon>Placobranchoidea</taxon>
        <taxon>Plakobranchidae</taxon>
        <taxon>Elysia</taxon>
    </lineage>
</organism>
<feature type="non-terminal residue" evidence="2">
    <location>
        <position position="153"/>
    </location>
</feature>
<dbReference type="STRING" id="188477.A0A433U6I3"/>
<keyword evidence="3" id="KW-1185">Reference proteome</keyword>
<dbReference type="EMBL" id="RQTK01000057">
    <property type="protein sequence ID" value="RUS89404.1"/>
    <property type="molecule type" value="Genomic_DNA"/>
</dbReference>
<reference evidence="2 3" key="1">
    <citation type="submission" date="2019-01" db="EMBL/GenBank/DDBJ databases">
        <title>A draft genome assembly of the solar-powered sea slug Elysia chlorotica.</title>
        <authorList>
            <person name="Cai H."/>
            <person name="Li Q."/>
            <person name="Fang X."/>
            <person name="Li J."/>
            <person name="Curtis N.E."/>
            <person name="Altenburger A."/>
            <person name="Shibata T."/>
            <person name="Feng M."/>
            <person name="Maeda T."/>
            <person name="Schwartz J.A."/>
            <person name="Shigenobu S."/>
            <person name="Lundholm N."/>
            <person name="Nishiyama T."/>
            <person name="Yang H."/>
            <person name="Hasebe M."/>
            <person name="Li S."/>
            <person name="Pierce S.K."/>
            <person name="Wang J."/>
        </authorList>
    </citation>
    <scope>NUCLEOTIDE SEQUENCE [LARGE SCALE GENOMIC DNA]</scope>
    <source>
        <strain evidence="2">EC2010</strain>
        <tissue evidence="2">Whole organism of an adult</tissue>
    </source>
</reference>
<keyword evidence="1" id="KW-0175">Coiled coil</keyword>
<sequence>ILFATLDVSKYQALRDERFKSRETPIIIWLPVADKTKPKRFGGVHSVELLTTFINERTGLHRNSDGALQPQAGLIPKAESVLQHHMEQILAADTKTLKEVKEALLELKETEAEHHQEMLKYYMYLVDKMAATGGTHVVDEMVSALDRTLFGKE</sequence>
<evidence type="ECO:0000313" key="3">
    <source>
        <dbReference type="Proteomes" id="UP000271974"/>
    </source>
</evidence>
<feature type="coiled-coil region" evidence="1">
    <location>
        <begin position="90"/>
        <end position="120"/>
    </location>
</feature>
<feature type="non-terminal residue" evidence="2">
    <location>
        <position position="1"/>
    </location>
</feature>
<dbReference type="AlphaFoldDB" id="A0A433U6I3"/>
<protein>
    <submittedName>
        <fullName evidence="2">Uncharacterized protein</fullName>
    </submittedName>
</protein>
<evidence type="ECO:0000256" key="1">
    <source>
        <dbReference type="SAM" id="Coils"/>
    </source>
</evidence>
<comment type="caution">
    <text evidence="2">The sequence shown here is derived from an EMBL/GenBank/DDBJ whole genome shotgun (WGS) entry which is preliminary data.</text>
</comment>
<dbReference type="OrthoDB" id="10264505at2759"/>
<evidence type="ECO:0000313" key="2">
    <source>
        <dbReference type="EMBL" id="RUS89404.1"/>
    </source>
</evidence>
<accession>A0A433U6I3</accession>
<dbReference type="Proteomes" id="UP000271974">
    <property type="component" value="Unassembled WGS sequence"/>
</dbReference>
<proteinExistence type="predicted"/>